<dbReference type="AlphaFoldDB" id="A0A376DU83"/>
<dbReference type="Proteomes" id="UP000255224">
    <property type="component" value="Unassembled WGS sequence"/>
</dbReference>
<evidence type="ECO:0000313" key="1">
    <source>
        <dbReference type="EMBL" id="STC95669.1"/>
    </source>
</evidence>
<sequence length="83" mass="9637">MSPEMKSLTEVYRQNRIEKSACIKYFKVLTVGNYPKELQTKNTRHKLKDRSAPEKDYFFSSTKRSQTLTCKNSAILKNTSIEG</sequence>
<protein>
    <submittedName>
        <fullName evidence="1">Uncharacterized protein</fullName>
    </submittedName>
</protein>
<gene>
    <name evidence="1" type="ORF">NCTC13533_01951</name>
</gene>
<accession>A0A376DU83</accession>
<dbReference type="EMBL" id="UFVQ01000003">
    <property type="protein sequence ID" value="STC95669.1"/>
    <property type="molecule type" value="Genomic_DNA"/>
</dbReference>
<evidence type="ECO:0000313" key="2">
    <source>
        <dbReference type="Proteomes" id="UP000255224"/>
    </source>
</evidence>
<organism evidence="1 2">
    <name type="scientific">Chryseobacterium carnipullorum</name>
    <dbReference type="NCBI Taxonomy" id="1124835"/>
    <lineage>
        <taxon>Bacteria</taxon>
        <taxon>Pseudomonadati</taxon>
        <taxon>Bacteroidota</taxon>
        <taxon>Flavobacteriia</taxon>
        <taxon>Flavobacteriales</taxon>
        <taxon>Weeksellaceae</taxon>
        <taxon>Chryseobacterium group</taxon>
        <taxon>Chryseobacterium</taxon>
    </lineage>
</organism>
<name>A0A376DU83_CHRCU</name>
<proteinExistence type="predicted"/>
<reference evidence="1 2" key="1">
    <citation type="submission" date="2018-06" db="EMBL/GenBank/DDBJ databases">
        <authorList>
            <consortium name="Pathogen Informatics"/>
            <person name="Doyle S."/>
        </authorList>
    </citation>
    <scope>NUCLEOTIDE SEQUENCE [LARGE SCALE GENOMIC DNA]</scope>
    <source>
        <strain evidence="1 2">NCTC13533</strain>
    </source>
</reference>